<keyword evidence="1" id="KW-0614">Plasmid</keyword>
<dbReference type="AlphaFoldDB" id="D0MKQ1"/>
<evidence type="ECO:0000313" key="2">
    <source>
        <dbReference type="Proteomes" id="UP000002221"/>
    </source>
</evidence>
<reference evidence="1 2" key="1">
    <citation type="journal article" date="2009" name="Stand. Genomic Sci.">
        <title>Complete genome sequence of Rhodothermus marinus type strain (R-10).</title>
        <authorList>
            <person name="Nolan M."/>
            <person name="Tindall B.J."/>
            <person name="Pomrenke H."/>
            <person name="Lapidus A."/>
            <person name="Copeland A."/>
            <person name="Glavina Del Rio T."/>
            <person name="Lucas S."/>
            <person name="Chen F."/>
            <person name="Tice H."/>
            <person name="Cheng J.F."/>
            <person name="Saunders E."/>
            <person name="Han C."/>
            <person name="Bruce D."/>
            <person name="Goodwin L."/>
            <person name="Chain P."/>
            <person name="Pitluck S."/>
            <person name="Ovchinikova G."/>
            <person name="Pati A."/>
            <person name="Ivanova N."/>
            <person name="Mavromatis K."/>
            <person name="Chen A."/>
            <person name="Palaniappan K."/>
            <person name="Land M."/>
            <person name="Hauser L."/>
            <person name="Chang Y.J."/>
            <person name="Jeffries C.D."/>
            <person name="Brettin T."/>
            <person name="Goker M."/>
            <person name="Bristow J."/>
            <person name="Eisen J.A."/>
            <person name="Markowitz V."/>
            <person name="Hugenholtz P."/>
            <person name="Kyrpides N.C."/>
            <person name="Klenk H.P."/>
            <person name="Detter J.C."/>
        </authorList>
    </citation>
    <scope>NUCLEOTIDE SEQUENCE [LARGE SCALE GENOMIC DNA]</scope>
    <source>
        <strain evidence="2">ATCC 43812 / DSM 4252 / R-10</strain>
        <plasmid evidence="1">pRMAR01</plasmid>
    </source>
</reference>
<evidence type="ECO:0000313" key="1">
    <source>
        <dbReference type="EMBL" id="ACY49715.1"/>
    </source>
</evidence>
<dbReference type="RefSeq" id="WP_012845325.1">
    <property type="nucleotide sequence ID" value="NC_013502.1"/>
</dbReference>
<keyword evidence="2" id="KW-1185">Reference proteome</keyword>
<organism evidence="1 2">
    <name type="scientific">Rhodothermus marinus (strain ATCC 43812 / DSM 4252 / R-10)</name>
    <name type="common">Rhodothermus obamensis</name>
    <dbReference type="NCBI Taxonomy" id="518766"/>
    <lineage>
        <taxon>Bacteria</taxon>
        <taxon>Pseudomonadati</taxon>
        <taxon>Rhodothermota</taxon>
        <taxon>Rhodothermia</taxon>
        <taxon>Rhodothermales</taxon>
        <taxon>Rhodothermaceae</taxon>
        <taxon>Rhodothermus</taxon>
    </lineage>
</organism>
<protein>
    <submittedName>
        <fullName evidence="1">Uncharacterized protein</fullName>
    </submittedName>
</protein>
<dbReference type="EMBL" id="CP001808">
    <property type="protein sequence ID" value="ACY49715.1"/>
    <property type="molecule type" value="Genomic_DNA"/>
</dbReference>
<gene>
    <name evidence="1" type="ordered locus">Rmar_2848</name>
</gene>
<geneLocation type="plasmid" evidence="1 2">
    <name>pRMAR01</name>
</geneLocation>
<proteinExistence type="predicted"/>
<accession>D0MKQ1</accession>
<dbReference type="Proteomes" id="UP000002221">
    <property type="component" value="Plasmid pRMAR01"/>
</dbReference>
<sequence>MNDFWYDGDFEFEDEFEGDFESDDYEGFQDLPDNRDWEEDWDEEWDDWDDELDDGRATCDFCGASVGRYGYDDGYLTLCEDCRDQMYGD</sequence>
<dbReference type="HOGENOM" id="CLU_2452631_0_0_10"/>
<dbReference type="KEGG" id="rmr:Rmar_2848"/>
<name>D0MKQ1_RHOM4</name>